<dbReference type="InterPro" id="IPR043137">
    <property type="entry name" value="GGT_ssub_C"/>
</dbReference>
<dbReference type="GO" id="GO:0036374">
    <property type="term" value="F:glutathione hydrolase activity"/>
    <property type="evidence" value="ECO:0007669"/>
    <property type="project" value="UniProtKB-EC"/>
</dbReference>
<accession>A0A846N1P8</accession>
<dbReference type="Proteomes" id="UP000570514">
    <property type="component" value="Unassembled WGS sequence"/>
</dbReference>
<reference evidence="5 6" key="1">
    <citation type="submission" date="2020-03" db="EMBL/GenBank/DDBJ databases">
        <title>Genomic Encyclopedia of Type Strains, Phase IV (KMG-IV): sequencing the most valuable type-strain genomes for metagenomic binning, comparative biology and taxonomic classification.</title>
        <authorList>
            <person name="Goeker M."/>
        </authorList>
    </citation>
    <scope>NUCLEOTIDE SEQUENCE [LARGE SCALE GENOMIC DNA]</scope>
    <source>
        <strain evidence="5 6">DSM 19867</strain>
    </source>
</reference>
<dbReference type="EMBL" id="JAASRM010000001">
    <property type="protein sequence ID" value="NIK89395.1"/>
    <property type="molecule type" value="Genomic_DNA"/>
</dbReference>
<keyword evidence="4" id="KW-0865">Zymogen</keyword>
<dbReference type="RefSeq" id="WP_167083488.1">
    <property type="nucleotide sequence ID" value="NZ_BAAADC010000001.1"/>
</dbReference>
<name>A0A846N1P8_9PROT</name>
<dbReference type="PRINTS" id="PR01210">
    <property type="entry name" value="GGTRANSPTASE"/>
</dbReference>
<dbReference type="Pfam" id="PF01019">
    <property type="entry name" value="G_glu_transpept"/>
    <property type="match status" value="1"/>
</dbReference>
<evidence type="ECO:0000313" key="6">
    <source>
        <dbReference type="Proteomes" id="UP000570514"/>
    </source>
</evidence>
<gene>
    <name evidence="5" type="ORF">FHS83_002713</name>
</gene>
<keyword evidence="6" id="KW-1185">Reference proteome</keyword>
<dbReference type="InterPro" id="IPR051792">
    <property type="entry name" value="GGT_bact"/>
</dbReference>
<dbReference type="SUPFAM" id="SSF56235">
    <property type="entry name" value="N-terminal nucleophile aminohydrolases (Ntn hydrolases)"/>
    <property type="match status" value="1"/>
</dbReference>
<dbReference type="PANTHER" id="PTHR43199">
    <property type="entry name" value="GLUTATHIONE HYDROLASE"/>
    <property type="match status" value="1"/>
</dbReference>
<dbReference type="Gene3D" id="3.60.20.40">
    <property type="match status" value="1"/>
</dbReference>
<evidence type="ECO:0000256" key="3">
    <source>
        <dbReference type="ARBA" id="ARBA00022801"/>
    </source>
</evidence>
<sequence length="458" mass="45348">MIYARALAGVAGLVLLAGCSVDLGSVGDTVGLGSKAQPQGLAVGDEPFAVRVGAATLAQGGSAADAASAMYFALSVTYPVAAGLGGGGICIVHDPAKNETVEYDFQPRDAASGGAYAVPGAVRGMALMQGQYGNLPWQKVVSPAEGYARAGFPVSKALADRLASTVDVIRLDAGLSAAFLDESGKPIPVGTMVTNPDLANTLAAIREAGPDGFYAGAVGQKISAYAASEGGAITAADLASAKAQVTTPRVSQMGSQYIYLPSQKTGAGAFAGAVVDHLARATQTDIGGKDLQASVVYATQQALKDYKVSDLPKDLGATGFAAMDNKGQAVACAVTMNGPFGSGHTARGTGVTLAKAPSSGAAGLASAFLTPVIAAPRTDEPAVLAGAGAGGPNGTAAIAYALARITAGDEILTRKDLRTTGVAPYDTVNALVCSGSTCVALPDPAASGLGAAVPTRKK</sequence>
<dbReference type="PROSITE" id="PS51257">
    <property type="entry name" value="PROKAR_LIPOPROTEIN"/>
    <property type="match status" value="1"/>
</dbReference>
<keyword evidence="5" id="KW-0012">Acyltransferase</keyword>
<comment type="similarity">
    <text evidence="1">Belongs to the gamma-glutamyltransferase family.</text>
</comment>
<dbReference type="EC" id="3.4.19.13" evidence="5"/>
<proteinExistence type="inferred from homology"/>
<dbReference type="InterPro" id="IPR029055">
    <property type="entry name" value="Ntn_hydrolases_N"/>
</dbReference>
<protein>
    <submittedName>
        <fullName evidence="5">Gamma-glutamyltranspeptidase/glutathione hydrolase</fullName>
        <ecNumber evidence="5">2.3.2.2</ecNumber>
        <ecNumber evidence="5">3.4.19.13</ecNumber>
    </submittedName>
</protein>
<evidence type="ECO:0000256" key="2">
    <source>
        <dbReference type="ARBA" id="ARBA00022679"/>
    </source>
</evidence>
<dbReference type="PANTHER" id="PTHR43199:SF1">
    <property type="entry name" value="GLUTATHIONE HYDROLASE PROENZYME"/>
    <property type="match status" value="1"/>
</dbReference>
<organism evidence="5 6">
    <name type="scientific">Rhizomicrobium palustre</name>
    <dbReference type="NCBI Taxonomy" id="189966"/>
    <lineage>
        <taxon>Bacteria</taxon>
        <taxon>Pseudomonadati</taxon>
        <taxon>Pseudomonadota</taxon>
        <taxon>Alphaproteobacteria</taxon>
        <taxon>Micropepsales</taxon>
        <taxon>Micropepsaceae</taxon>
        <taxon>Rhizomicrobium</taxon>
    </lineage>
</organism>
<evidence type="ECO:0000313" key="5">
    <source>
        <dbReference type="EMBL" id="NIK89395.1"/>
    </source>
</evidence>
<keyword evidence="2 5" id="KW-0808">Transferase</keyword>
<evidence type="ECO:0000256" key="1">
    <source>
        <dbReference type="ARBA" id="ARBA00009381"/>
    </source>
</evidence>
<dbReference type="GO" id="GO:0103068">
    <property type="term" value="F:leukotriene C4 gamma-glutamyl transferase activity"/>
    <property type="evidence" value="ECO:0007669"/>
    <property type="project" value="UniProtKB-EC"/>
</dbReference>
<dbReference type="EC" id="2.3.2.2" evidence="5"/>
<evidence type="ECO:0000256" key="4">
    <source>
        <dbReference type="ARBA" id="ARBA00023145"/>
    </source>
</evidence>
<keyword evidence="3 5" id="KW-0378">Hydrolase</keyword>
<comment type="caution">
    <text evidence="5">The sequence shown here is derived from an EMBL/GenBank/DDBJ whole genome shotgun (WGS) entry which is preliminary data.</text>
</comment>
<dbReference type="AlphaFoldDB" id="A0A846N1P8"/>